<dbReference type="Proteomes" id="UP000542776">
    <property type="component" value="Unassembled WGS sequence"/>
</dbReference>
<dbReference type="EC" id="3.1.-.-" evidence="8"/>
<dbReference type="InterPro" id="IPR029060">
    <property type="entry name" value="PIN-like_dom_sf"/>
</dbReference>
<dbReference type="SUPFAM" id="SSF88723">
    <property type="entry name" value="PIN domain-like"/>
    <property type="match status" value="1"/>
</dbReference>
<dbReference type="CDD" id="cd09871">
    <property type="entry name" value="PIN_MtVapC28-VapC30-like"/>
    <property type="match status" value="1"/>
</dbReference>
<evidence type="ECO:0000256" key="7">
    <source>
        <dbReference type="ARBA" id="ARBA00038093"/>
    </source>
</evidence>
<keyword evidence="4 8" id="KW-0479">Metal-binding</keyword>
<dbReference type="InterPro" id="IPR002716">
    <property type="entry name" value="PIN_dom"/>
</dbReference>
<evidence type="ECO:0000256" key="8">
    <source>
        <dbReference type="HAMAP-Rule" id="MF_00265"/>
    </source>
</evidence>
<comment type="cofactor">
    <cofactor evidence="1 8">
        <name>Mg(2+)</name>
        <dbReference type="ChEBI" id="CHEBI:18420"/>
    </cofactor>
</comment>
<dbReference type="HAMAP" id="MF_00265">
    <property type="entry name" value="VapC_Nob1"/>
    <property type="match status" value="1"/>
</dbReference>
<dbReference type="Gene3D" id="3.40.50.1010">
    <property type="entry name" value="5'-nuclease"/>
    <property type="match status" value="1"/>
</dbReference>
<evidence type="ECO:0000313" key="10">
    <source>
        <dbReference type="EMBL" id="MBB3997845.1"/>
    </source>
</evidence>
<evidence type="ECO:0000256" key="2">
    <source>
        <dbReference type="ARBA" id="ARBA00022649"/>
    </source>
</evidence>
<comment type="caution">
    <text evidence="10">The sequence shown here is derived from an EMBL/GenBank/DDBJ whole genome shotgun (WGS) entry which is preliminary data.</text>
</comment>
<sequence length="131" mass="14217">MIVVDASALVAIIAGEPDANTFAAALSERDEIYLSTATAVETFIVVGSRWGGEGRARLEQILTTAGIRLQPVDERLMRMAIEGFDRFGRGSGHPARLNYGDCFSYALARVLDAPLLFKGDDFIHTDVRSAL</sequence>
<keyword evidence="6 8" id="KW-0460">Magnesium</keyword>
<keyword evidence="11" id="KW-1185">Reference proteome</keyword>
<dbReference type="InterPro" id="IPR050556">
    <property type="entry name" value="Type_II_TA_system_RNase"/>
</dbReference>
<reference evidence="10 11" key="1">
    <citation type="submission" date="2020-08" db="EMBL/GenBank/DDBJ databases">
        <title>Genomic Encyclopedia of Type Strains, Phase IV (KMG-IV): sequencing the most valuable type-strain genomes for metagenomic binning, comparative biology and taxonomic classification.</title>
        <authorList>
            <person name="Goeker M."/>
        </authorList>
    </citation>
    <scope>NUCLEOTIDE SEQUENCE [LARGE SCALE GENOMIC DNA]</scope>
    <source>
        <strain evidence="10 11">DSM 102238</strain>
    </source>
</reference>
<comment type="similarity">
    <text evidence="7 8">Belongs to the PINc/VapC protein family.</text>
</comment>
<keyword evidence="3 8" id="KW-0540">Nuclease</keyword>
<evidence type="ECO:0000256" key="4">
    <source>
        <dbReference type="ARBA" id="ARBA00022723"/>
    </source>
</evidence>
<name>A0A7W6EFR1_9HYPH</name>
<dbReference type="GO" id="GO:0016787">
    <property type="term" value="F:hydrolase activity"/>
    <property type="evidence" value="ECO:0007669"/>
    <property type="project" value="UniProtKB-KW"/>
</dbReference>
<organism evidence="10 11">
    <name type="scientific">Aureimonas pseudogalii</name>
    <dbReference type="NCBI Taxonomy" id="1744844"/>
    <lineage>
        <taxon>Bacteria</taxon>
        <taxon>Pseudomonadati</taxon>
        <taxon>Pseudomonadota</taxon>
        <taxon>Alphaproteobacteria</taxon>
        <taxon>Hyphomicrobiales</taxon>
        <taxon>Aurantimonadaceae</taxon>
        <taxon>Aureimonas</taxon>
    </lineage>
</organism>
<keyword evidence="8" id="KW-0800">Toxin</keyword>
<dbReference type="EMBL" id="JACIEK010000002">
    <property type="protein sequence ID" value="MBB3997845.1"/>
    <property type="molecule type" value="Genomic_DNA"/>
</dbReference>
<dbReference type="GO" id="GO:0090729">
    <property type="term" value="F:toxin activity"/>
    <property type="evidence" value="ECO:0007669"/>
    <property type="project" value="UniProtKB-KW"/>
</dbReference>
<dbReference type="AlphaFoldDB" id="A0A7W6EFR1"/>
<dbReference type="RefSeq" id="WP_312857423.1">
    <property type="nucleotide sequence ID" value="NZ_JACIEK010000002.1"/>
</dbReference>
<keyword evidence="2 8" id="KW-1277">Toxin-antitoxin system</keyword>
<dbReference type="GO" id="GO:0004540">
    <property type="term" value="F:RNA nuclease activity"/>
    <property type="evidence" value="ECO:0007669"/>
    <property type="project" value="InterPro"/>
</dbReference>
<dbReference type="PANTHER" id="PTHR33653:SF1">
    <property type="entry name" value="RIBONUCLEASE VAPC2"/>
    <property type="match status" value="1"/>
</dbReference>
<gene>
    <name evidence="8" type="primary">vapC</name>
    <name evidence="10" type="ORF">GGR04_001681</name>
</gene>
<accession>A0A7W6EFR1</accession>
<protein>
    <recommendedName>
        <fullName evidence="8">Ribonuclease VapC</fullName>
        <shortName evidence="8">RNase VapC</shortName>
        <ecNumber evidence="8">3.1.-.-</ecNumber>
    </recommendedName>
    <alternativeName>
        <fullName evidence="8">Toxin VapC</fullName>
    </alternativeName>
</protein>
<keyword evidence="5 8" id="KW-0378">Hydrolase</keyword>
<evidence type="ECO:0000256" key="5">
    <source>
        <dbReference type="ARBA" id="ARBA00022801"/>
    </source>
</evidence>
<proteinExistence type="inferred from homology"/>
<dbReference type="Pfam" id="PF01850">
    <property type="entry name" value="PIN"/>
    <property type="match status" value="1"/>
</dbReference>
<evidence type="ECO:0000256" key="6">
    <source>
        <dbReference type="ARBA" id="ARBA00022842"/>
    </source>
</evidence>
<feature type="domain" description="PIN" evidence="9">
    <location>
        <begin position="2"/>
        <end position="126"/>
    </location>
</feature>
<feature type="binding site" evidence="8">
    <location>
        <position position="101"/>
    </location>
    <ligand>
        <name>Mg(2+)</name>
        <dbReference type="ChEBI" id="CHEBI:18420"/>
    </ligand>
</feature>
<feature type="binding site" evidence="8">
    <location>
        <position position="5"/>
    </location>
    <ligand>
        <name>Mg(2+)</name>
        <dbReference type="ChEBI" id="CHEBI:18420"/>
    </ligand>
</feature>
<dbReference type="InterPro" id="IPR022907">
    <property type="entry name" value="VapC_family"/>
</dbReference>
<evidence type="ECO:0000256" key="3">
    <source>
        <dbReference type="ARBA" id="ARBA00022722"/>
    </source>
</evidence>
<dbReference type="PANTHER" id="PTHR33653">
    <property type="entry name" value="RIBONUCLEASE VAPC2"/>
    <property type="match status" value="1"/>
</dbReference>
<evidence type="ECO:0000313" key="11">
    <source>
        <dbReference type="Proteomes" id="UP000542776"/>
    </source>
</evidence>
<comment type="function">
    <text evidence="8">Toxic component of a toxin-antitoxin (TA) system. An RNase.</text>
</comment>
<dbReference type="GO" id="GO:0000287">
    <property type="term" value="F:magnesium ion binding"/>
    <property type="evidence" value="ECO:0007669"/>
    <property type="project" value="UniProtKB-UniRule"/>
</dbReference>
<evidence type="ECO:0000259" key="9">
    <source>
        <dbReference type="Pfam" id="PF01850"/>
    </source>
</evidence>
<evidence type="ECO:0000256" key="1">
    <source>
        <dbReference type="ARBA" id="ARBA00001946"/>
    </source>
</evidence>